<name>A0ABV6IZZ4_9PROT</name>
<proteinExistence type="predicted"/>
<comment type="caution">
    <text evidence="1">The sequence shown here is derived from an EMBL/GenBank/DDBJ whole genome shotgun (WGS) entry which is preliminary data.</text>
</comment>
<organism evidence="1 2">
    <name type="scientific">Muricoccus vinaceus</name>
    <dbReference type="NCBI Taxonomy" id="424704"/>
    <lineage>
        <taxon>Bacteria</taxon>
        <taxon>Pseudomonadati</taxon>
        <taxon>Pseudomonadota</taxon>
        <taxon>Alphaproteobacteria</taxon>
        <taxon>Acetobacterales</taxon>
        <taxon>Roseomonadaceae</taxon>
        <taxon>Muricoccus</taxon>
    </lineage>
</organism>
<accession>A0ABV6IZZ4</accession>
<dbReference type="Proteomes" id="UP001589789">
    <property type="component" value="Unassembled WGS sequence"/>
</dbReference>
<dbReference type="RefSeq" id="WP_377056250.1">
    <property type="nucleotide sequence ID" value="NZ_JBHLVZ010000094.1"/>
</dbReference>
<sequence>MGFLKTIFGRASSNSAASTNTGSSIGHAVLDRYKPFLANKEAAKKAALSVLWHGKTQFIEGPDGEIIRASESAIPLPRRLQSFSDKFYDEDKLVVSHEVVGLTDQLTRTIDNQTIQIETIYSIAEAIVEKHDL</sequence>
<keyword evidence="2" id="KW-1185">Reference proteome</keyword>
<dbReference type="EMBL" id="JBHLVZ010000094">
    <property type="protein sequence ID" value="MFC0389147.1"/>
    <property type="molecule type" value="Genomic_DNA"/>
</dbReference>
<gene>
    <name evidence="1" type="ORF">ACFFIC_26880</name>
</gene>
<reference evidence="1 2" key="1">
    <citation type="submission" date="2024-09" db="EMBL/GenBank/DDBJ databases">
        <authorList>
            <person name="Sun Q."/>
            <person name="Mori K."/>
        </authorList>
    </citation>
    <scope>NUCLEOTIDE SEQUENCE [LARGE SCALE GENOMIC DNA]</scope>
    <source>
        <strain evidence="1 2">CCM 7468</strain>
    </source>
</reference>
<evidence type="ECO:0000313" key="2">
    <source>
        <dbReference type="Proteomes" id="UP001589789"/>
    </source>
</evidence>
<protein>
    <submittedName>
        <fullName evidence="1">Uncharacterized protein</fullName>
    </submittedName>
</protein>
<evidence type="ECO:0000313" key="1">
    <source>
        <dbReference type="EMBL" id="MFC0389147.1"/>
    </source>
</evidence>